<evidence type="ECO:0000256" key="1">
    <source>
        <dbReference type="SAM" id="MobiDB-lite"/>
    </source>
</evidence>
<feature type="transmembrane region" description="Helical" evidence="2">
    <location>
        <begin position="938"/>
        <end position="960"/>
    </location>
</feature>
<sequence>MKTNIFLTASLRKPFRSILLLALFGLISFVFITKAVGFILVQRETGVLGSYYRSIGVLENVKDPQSGDVSAGIRLINSSPHFAYGNPAEVVSGIMSHTFNTSFLSTNATMLIKALPAEYWSNVHDTDIWFTGELLDKKEIGADGKQPDGGNALGYSLKFDIDTLLAAFPENASQGSSVVLLFLFDKNESAIPTIREMTVGQRYLIRAWDDFDSLPTQLTRFRFQILPLDDQQLWYKAVAKDERLDFSSPEMASIKNRIDILNENLHTLGIIATADMSAMPRMQETSHFYTLTAGRWLNHQDDLAGSKLIVIPEDLASQRSLSLGDELQLTFRPLRDTYYGQIRDGIDTVLWRSYPTYQDTFTIVGIYTSRYGAIWSYIPIGSLQPGFTSATQKQFQDETGYSFVLDSSRSQALFIQEYQNTLQSLGINLTFLDNSGAAYWAAVDPIRRSSFADILTFGLLMVVALSMAVFLYMMQHKREYAISRALGVARNQASHQLILPLLLFGGFGILLGGMISWKDALGKANANLSTIPTPAGVAPSADLNPLFLVILCLVIFFLLAVFSWLGAQFLARRSVFDLLQGQIQRPAEQKPANVSLAGPVNPSSSSSQTGAVDKSPKADAATRVSPALQAKYTPASLSRYAFRQALRSGIKSILTLAIALGFMFASGWLSQTLQRSQAEIDRLYNTTVVEADILPADPSAGSTLGTVPHGNGFVYLNTVNSILDSGYVISSTLEAETLWSKIQGTGSQTGLTGSVPVYAYDGPEAFTSGLADPSSLVFASGWDANLFARQWTLEDIQKEGIPMLIPSSMLEQAQLEIGDKVKVSEMSGSISPGVIVGQYSGGRAVTINHVKTKVIGSESILIPLSVLKAMERSKTAFTVAHFVLDPARNRDLSQVSSDLQKVIKAPGAGTRDLRFMIWDEQLRIVIDQLEKNLSILKVLYPVVMAVSVLIAAGLCFLLLLQKSREAAILRVLGITRTAVCVALILDSFCLSLIGAVMGLGLAALLWMSAGVMPAGGLLTSAGLYLAGALAGLVSGAILVTHKQPLELLQVKE</sequence>
<feature type="transmembrane region" description="Helical" evidence="2">
    <location>
        <begin position="1021"/>
        <end position="1039"/>
    </location>
</feature>
<dbReference type="RefSeq" id="WP_075075325.1">
    <property type="nucleotide sequence ID" value="NZ_DF967973.1"/>
</dbReference>
<feature type="transmembrane region" description="Helical" evidence="2">
    <location>
        <begin position="497"/>
        <end position="517"/>
    </location>
</feature>
<dbReference type="InterPro" id="IPR050250">
    <property type="entry name" value="Macrolide_Exporter_MacB"/>
</dbReference>
<keyword evidence="2" id="KW-1133">Transmembrane helix</keyword>
<dbReference type="PANTHER" id="PTHR30572">
    <property type="entry name" value="MEMBRANE COMPONENT OF TRANSPORTER-RELATED"/>
    <property type="match status" value="1"/>
</dbReference>
<dbReference type="PANTHER" id="PTHR30572:SF4">
    <property type="entry name" value="ABC TRANSPORTER PERMEASE YTRF"/>
    <property type="match status" value="1"/>
</dbReference>
<feature type="compositionally biased region" description="Polar residues" evidence="1">
    <location>
        <begin position="601"/>
        <end position="610"/>
    </location>
</feature>
<dbReference type="GO" id="GO:0022857">
    <property type="term" value="F:transmembrane transporter activity"/>
    <property type="evidence" value="ECO:0007669"/>
    <property type="project" value="TreeGrafter"/>
</dbReference>
<dbReference type="EMBL" id="DF967973">
    <property type="protein sequence ID" value="GAP15925.1"/>
    <property type="molecule type" value="Genomic_DNA"/>
</dbReference>
<dbReference type="STRING" id="360412.LARV_03720"/>
<organism evidence="3">
    <name type="scientific">Longilinea arvoryzae</name>
    <dbReference type="NCBI Taxonomy" id="360412"/>
    <lineage>
        <taxon>Bacteria</taxon>
        <taxon>Bacillati</taxon>
        <taxon>Chloroflexota</taxon>
        <taxon>Anaerolineae</taxon>
        <taxon>Anaerolineales</taxon>
        <taxon>Anaerolineaceae</taxon>
        <taxon>Longilinea</taxon>
    </lineage>
</organism>
<evidence type="ECO:0000256" key="2">
    <source>
        <dbReference type="SAM" id="Phobius"/>
    </source>
</evidence>
<proteinExistence type="predicted"/>
<dbReference type="GO" id="GO:0005886">
    <property type="term" value="C:plasma membrane"/>
    <property type="evidence" value="ECO:0007669"/>
    <property type="project" value="TreeGrafter"/>
</dbReference>
<dbReference type="Proteomes" id="UP000055060">
    <property type="component" value="Unassembled WGS sequence"/>
</dbReference>
<keyword evidence="4" id="KW-1185">Reference proteome</keyword>
<evidence type="ECO:0000313" key="4">
    <source>
        <dbReference type="Proteomes" id="UP000055060"/>
    </source>
</evidence>
<reference evidence="3" key="1">
    <citation type="submission" date="2015-07" db="EMBL/GenBank/DDBJ databases">
        <title>Draft Genome Sequences of Anaerolinea thermolimosa IMO-1, Bellilinea caldifistulae GOMI-1, Leptolinea tardivitalis YMTK-2, Levilinea saccharolytica KIBI-1,Longilinea arvoryzae KOME-1, Previously Described as Members of the Anaerolineaceae (Chloroflexi).</title>
        <authorList>
            <person name="Sekiguchi Y."/>
            <person name="Ohashi A."/>
            <person name="Matsuura N."/>
            <person name="Tourlousse M.D."/>
        </authorList>
    </citation>
    <scope>NUCLEOTIDE SEQUENCE [LARGE SCALE GENOMIC DNA]</scope>
    <source>
        <strain evidence="3">KOME-1</strain>
    </source>
</reference>
<feature type="region of interest" description="Disordered" evidence="1">
    <location>
        <begin position="590"/>
        <end position="622"/>
    </location>
</feature>
<evidence type="ECO:0000313" key="3">
    <source>
        <dbReference type="EMBL" id="GAP15925.1"/>
    </source>
</evidence>
<keyword evidence="2" id="KW-0472">Membrane</keyword>
<name>A0A0K8MXJ3_9CHLR</name>
<protein>
    <submittedName>
        <fullName evidence="3">Predicted ABC-type transport system</fullName>
    </submittedName>
</protein>
<accession>A0A0K8MXJ3</accession>
<feature type="transmembrane region" description="Helical" evidence="2">
    <location>
        <begin position="454"/>
        <end position="474"/>
    </location>
</feature>
<feature type="transmembrane region" description="Helical" evidence="2">
    <location>
        <begin position="981"/>
        <end position="1009"/>
    </location>
</feature>
<gene>
    <name evidence="3" type="ORF">LARV_03720</name>
</gene>
<dbReference type="AlphaFoldDB" id="A0A0K8MXJ3"/>
<keyword evidence="2" id="KW-0812">Transmembrane</keyword>
<feature type="transmembrane region" description="Helical" evidence="2">
    <location>
        <begin position="546"/>
        <end position="567"/>
    </location>
</feature>
<feature type="transmembrane region" description="Helical" evidence="2">
    <location>
        <begin position="649"/>
        <end position="669"/>
    </location>
</feature>